<feature type="transmembrane region" description="Helical" evidence="1">
    <location>
        <begin position="42"/>
        <end position="61"/>
    </location>
</feature>
<comment type="caution">
    <text evidence="2">The sequence shown here is derived from an EMBL/GenBank/DDBJ whole genome shotgun (WGS) entry which is preliminary data.</text>
</comment>
<accession>X0S304</accession>
<keyword evidence="1" id="KW-1133">Transmembrane helix</keyword>
<name>X0S304_9ZZZZ</name>
<dbReference type="EMBL" id="BARS01002578">
    <property type="protein sequence ID" value="GAF69606.1"/>
    <property type="molecule type" value="Genomic_DNA"/>
</dbReference>
<reference evidence="2" key="1">
    <citation type="journal article" date="2014" name="Front. Microbiol.">
        <title>High frequency of phylogenetically diverse reductive dehalogenase-homologous genes in deep subseafloor sedimentary metagenomes.</title>
        <authorList>
            <person name="Kawai M."/>
            <person name="Futagami T."/>
            <person name="Toyoda A."/>
            <person name="Takaki Y."/>
            <person name="Nishi S."/>
            <person name="Hori S."/>
            <person name="Arai W."/>
            <person name="Tsubouchi T."/>
            <person name="Morono Y."/>
            <person name="Uchiyama I."/>
            <person name="Ito T."/>
            <person name="Fujiyama A."/>
            <person name="Inagaki F."/>
            <person name="Takami H."/>
        </authorList>
    </citation>
    <scope>NUCLEOTIDE SEQUENCE</scope>
    <source>
        <strain evidence="2">Expedition CK06-06</strain>
    </source>
</reference>
<feature type="transmembrane region" description="Helical" evidence="1">
    <location>
        <begin position="7"/>
        <end position="30"/>
    </location>
</feature>
<keyword evidence="1" id="KW-0472">Membrane</keyword>
<gene>
    <name evidence="2" type="ORF">S01H1_04937</name>
</gene>
<organism evidence="2">
    <name type="scientific">marine sediment metagenome</name>
    <dbReference type="NCBI Taxonomy" id="412755"/>
    <lineage>
        <taxon>unclassified sequences</taxon>
        <taxon>metagenomes</taxon>
        <taxon>ecological metagenomes</taxon>
    </lineage>
</organism>
<evidence type="ECO:0000313" key="2">
    <source>
        <dbReference type="EMBL" id="GAF69606.1"/>
    </source>
</evidence>
<sequence length="77" mass="8337">MKKMIFLLGIMFGAGINFLIGFVTDLIFLINFPNEGIVPNPWLLGCGIIACVGSVMICILLPEHDAFHAISEGGENE</sequence>
<protein>
    <submittedName>
        <fullName evidence="2">Uncharacterized protein</fullName>
    </submittedName>
</protein>
<dbReference type="AlphaFoldDB" id="X0S304"/>
<evidence type="ECO:0000256" key="1">
    <source>
        <dbReference type="SAM" id="Phobius"/>
    </source>
</evidence>
<keyword evidence="1" id="KW-0812">Transmembrane</keyword>
<proteinExistence type="predicted"/>